<protein>
    <recommendedName>
        <fullName evidence="3">DUF1983 domain-containing protein</fullName>
    </recommendedName>
</protein>
<accession>E7RRW0</accession>
<dbReference type="Proteomes" id="UP000005580">
    <property type="component" value="Unassembled WGS sequence"/>
</dbReference>
<proteinExistence type="predicted"/>
<dbReference type="EMBL" id="AEPE02000005">
    <property type="protein sequence ID" value="EFZ36998.1"/>
    <property type="molecule type" value="Genomic_DNA"/>
</dbReference>
<comment type="caution">
    <text evidence="1">The sequence shown here is derived from an EMBL/GenBank/DDBJ whole genome shotgun (WGS) entry which is preliminary data.</text>
</comment>
<dbReference type="HOGENOM" id="CLU_354462_0_0_10"/>
<dbReference type="SUPFAM" id="SSF49785">
    <property type="entry name" value="Galactose-binding domain-like"/>
    <property type="match status" value="1"/>
</dbReference>
<sequence>MKVQAKSRVVIRRAPKDGEAGMTLQLVPDRLLLDTDTDGIVKDFTNAACLVQVVQGTTVLTPAVLKTLQVHCAALVTNNTVKITGISVDPETNYSFGSGYVDIVAIVNGKFLKGRLNVEINIHRAVAKLEKSSKEIVAEVDTLDKKVTSHKESIARLAVRQGEIDLSVKEASAPRNLLTGTAFRFDKDFTQNNVDYPCHVSETERYKGTNSVVVDIDETKEAFSGVAFRNIPVVAGKTYTFSFAEKIEAGREPDILGYEAKAYKSNGENAAEFRPFAYYVSPSYSWKHLEKTFTIANDVSYIEILIWVVRRGKAYIARPMLEEGDKYTGWTLSPNDDIKAMQGAGVNVNKERIELNGKTVFKNGNASEVPLFGEDGKVNPNLSAAQYLMEILKSMETVIDGGLVMAGLIAAKDGDGNVTSYLNGLQQKMYALAAGVKNFGKTDETSMSHIGFDGSAKFGHLGIASDGRVSIIDKDSKPRINITPDELPEDASLLKTADSDRDWALPNITMQEAENWDGRKIGGFFETYHDHCAVTLTGTLRMTSIINSDLGYGIAQNVACVLKIMTDVTYSAEYYLRYYGGGSVVVFNGQAQNSDIASGSYITEQAEVSVTVILPAGRWRLVMEPDGGRFVGYRNIVLSNVNMHVSYKSGMQALHLAHNGIASVQSAAQAAYIRDGKLCAFGAMNIPGILLAGTVSRQGSLSNQWGEFAERTSLQYASSNGLQVIRLTFNKTLPCGANYVAIVNPNDDTSPYGCMAVVRKKTATYCDFRVVNDSGGDVTNVGLDFMIIGRNK</sequence>
<name>E7RRW0_9BACT</name>
<evidence type="ECO:0008006" key="3">
    <source>
        <dbReference type="Google" id="ProtNLM"/>
    </source>
</evidence>
<dbReference type="Gene3D" id="2.60.120.260">
    <property type="entry name" value="Galactose-binding domain-like"/>
    <property type="match status" value="1"/>
</dbReference>
<dbReference type="AlphaFoldDB" id="E7RRW0"/>
<evidence type="ECO:0000313" key="2">
    <source>
        <dbReference type="Proteomes" id="UP000005580"/>
    </source>
</evidence>
<keyword evidence="2" id="KW-1185">Reference proteome</keyword>
<dbReference type="InterPro" id="IPR008979">
    <property type="entry name" value="Galactose-bd-like_sf"/>
</dbReference>
<dbReference type="RefSeq" id="WP_004370101.1">
    <property type="nucleotide sequence ID" value="NZ_GL833119.1"/>
</dbReference>
<organism evidence="1 2">
    <name type="scientific">Hoylesella oralis ATCC 33269</name>
    <dbReference type="NCBI Taxonomy" id="873533"/>
    <lineage>
        <taxon>Bacteria</taxon>
        <taxon>Pseudomonadati</taxon>
        <taxon>Bacteroidota</taxon>
        <taxon>Bacteroidia</taxon>
        <taxon>Bacteroidales</taxon>
        <taxon>Prevotellaceae</taxon>
        <taxon>Hoylesella</taxon>
    </lineage>
</organism>
<reference evidence="1" key="1">
    <citation type="submission" date="2011-01" db="EMBL/GenBank/DDBJ databases">
        <authorList>
            <person name="Muzny D."/>
            <person name="Qin X."/>
            <person name="Buhay C."/>
            <person name="Dugan-Rocha S."/>
            <person name="Ding Y."/>
            <person name="Chen G."/>
            <person name="Hawes A."/>
            <person name="Holder M."/>
            <person name="Jhangiani S."/>
            <person name="Johnson A."/>
            <person name="Khan Z."/>
            <person name="Li Z."/>
            <person name="Liu W."/>
            <person name="Liu X."/>
            <person name="Perez L."/>
            <person name="Shen H."/>
            <person name="Wang Q."/>
            <person name="Watt J."/>
            <person name="Xi L."/>
            <person name="Xin Y."/>
            <person name="Zhou J."/>
            <person name="Deng J."/>
            <person name="Jiang H."/>
            <person name="Liu Y."/>
            <person name="Qu J."/>
            <person name="Song X.-Z."/>
            <person name="Zhang L."/>
            <person name="Villasana D."/>
            <person name="Johnson A."/>
            <person name="Liu J."/>
            <person name="Liyanage D."/>
            <person name="Lorensuhewa L."/>
            <person name="Robinson T."/>
            <person name="Song A."/>
            <person name="Song B.-B."/>
            <person name="Dinh H."/>
            <person name="Thornton R."/>
            <person name="Coyle M."/>
            <person name="Francisco L."/>
            <person name="Jackson L."/>
            <person name="Javaid M."/>
            <person name="Korchina V."/>
            <person name="Kovar C."/>
            <person name="Mata R."/>
            <person name="Mathew T."/>
            <person name="Ngo R."/>
            <person name="Nguyen L."/>
            <person name="Nguyen N."/>
            <person name="Okwuonu G."/>
            <person name="Ongeri F."/>
            <person name="Pham C."/>
            <person name="Simmons D."/>
            <person name="Wilczek-Boney K."/>
            <person name="Hale W."/>
            <person name="Jakkamsetti A."/>
            <person name="Pham P."/>
            <person name="Ruth R."/>
            <person name="San Lucas F."/>
            <person name="Warren J."/>
            <person name="Zhang J."/>
            <person name="Zhao Z."/>
            <person name="Zhou C."/>
            <person name="Zhu D."/>
            <person name="Lee S."/>
            <person name="Bess C."/>
            <person name="Blankenburg K."/>
            <person name="Forbes L."/>
            <person name="Fu Q."/>
            <person name="Gubbala S."/>
            <person name="Hirani K."/>
            <person name="Jayaseelan J.C."/>
            <person name="Lara F."/>
            <person name="Munidasa M."/>
            <person name="Palculict T."/>
            <person name="Patil S."/>
            <person name="Pu L.-L."/>
            <person name="Saada N."/>
            <person name="Tang L."/>
            <person name="Weissenberger G."/>
            <person name="Zhu Y."/>
            <person name="Hemphill L."/>
            <person name="Shang Y."/>
            <person name="Youmans B."/>
            <person name="Ayvaz T."/>
            <person name="Ross M."/>
            <person name="Santibanez J."/>
            <person name="Aqrawi P."/>
            <person name="Gross S."/>
            <person name="Joshi V."/>
            <person name="Fowler G."/>
            <person name="Nazareth L."/>
            <person name="Reid J."/>
            <person name="Worley K."/>
            <person name="Petrosino J."/>
            <person name="Highlander S."/>
            <person name="Gibbs R."/>
        </authorList>
    </citation>
    <scope>NUCLEOTIDE SEQUENCE [LARGE SCALE GENOMIC DNA]</scope>
    <source>
        <strain evidence="1">ATCC 33269</strain>
    </source>
</reference>
<gene>
    <name evidence="1" type="ORF">HMPREF0663_11911</name>
</gene>
<evidence type="ECO:0000313" key="1">
    <source>
        <dbReference type="EMBL" id="EFZ36998.1"/>
    </source>
</evidence>